<reference evidence="5" key="1">
    <citation type="submission" date="2017-05" db="EMBL/GenBank/DDBJ databases">
        <authorList>
            <person name="Sung H."/>
        </authorList>
    </citation>
    <scope>NUCLEOTIDE SEQUENCE [LARGE SCALE GENOMIC DNA]</scope>
    <source>
        <strain evidence="5">AR23208</strain>
    </source>
</reference>
<keyword evidence="3" id="KW-0812">Transmembrane</keyword>
<keyword evidence="2" id="KW-0175">Coiled coil</keyword>
<evidence type="ECO:0000256" key="2">
    <source>
        <dbReference type="SAM" id="Coils"/>
    </source>
</evidence>
<dbReference type="PANTHER" id="PTHR37298:SF1">
    <property type="entry name" value="UPF0111 PROTEIN YKAA"/>
    <property type="match status" value="1"/>
</dbReference>
<gene>
    <name evidence="4" type="ORF">CBW65_00495</name>
</gene>
<proteinExistence type="inferred from homology"/>
<evidence type="ECO:0000313" key="5">
    <source>
        <dbReference type="Proteomes" id="UP000195437"/>
    </source>
</evidence>
<feature type="coiled-coil region" evidence="2">
    <location>
        <begin position="163"/>
        <end position="190"/>
    </location>
</feature>
<organism evidence="4 5">
    <name type="scientific">Tumebacillus avium</name>
    <dbReference type="NCBI Taxonomy" id="1903704"/>
    <lineage>
        <taxon>Bacteria</taxon>
        <taxon>Bacillati</taxon>
        <taxon>Bacillota</taxon>
        <taxon>Bacilli</taxon>
        <taxon>Bacillales</taxon>
        <taxon>Alicyclobacillaceae</taxon>
        <taxon>Tumebacillus</taxon>
    </lineage>
</organism>
<evidence type="ECO:0000313" key="4">
    <source>
        <dbReference type="EMBL" id="ARU59688.1"/>
    </source>
</evidence>
<dbReference type="InterPro" id="IPR038078">
    <property type="entry name" value="PhoU-like_sf"/>
</dbReference>
<evidence type="ECO:0008006" key="6">
    <source>
        <dbReference type="Google" id="ProtNLM"/>
    </source>
</evidence>
<dbReference type="Gene3D" id="1.20.58.220">
    <property type="entry name" value="Phosphate transport system protein phou homolog 2, domain 2"/>
    <property type="match status" value="1"/>
</dbReference>
<feature type="transmembrane region" description="Helical" evidence="3">
    <location>
        <begin position="12"/>
        <end position="33"/>
    </location>
</feature>
<dbReference type="Proteomes" id="UP000195437">
    <property type="component" value="Chromosome"/>
</dbReference>
<dbReference type="InterPro" id="IPR018445">
    <property type="entry name" value="Put_Phosphate_transp_reg"/>
</dbReference>
<accession>A0A1Y0IGS3</accession>
<dbReference type="PANTHER" id="PTHR37298">
    <property type="entry name" value="UPF0111 PROTEIN YKAA"/>
    <property type="match status" value="1"/>
</dbReference>
<evidence type="ECO:0000256" key="1">
    <source>
        <dbReference type="ARBA" id="ARBA00008591"/>
    </source>
</evidence>
<keyword evidence="3" id="KW-1133">Transmembrane helix</keyword>
<dbReference type="KEGG" id="tum:CBW65_00495"/>
<keyword evidence="3" id="KW-0472">Membrane</keyword>
<sequence length="238" mass="27345">MIMRKVLRIYYIIYVYFAKTNLTFLQGGIFGMLNFGPKNDVFFDLLEQEANNLYSGAKAFLELMENYTDVEKKFDAIQEIEHKGDAITRQIMEKLNSSFITPIERDDISALAFTIDEVLDIITGVADRCVLYRIGSVTPEMLALSKAMEGAAAVIVKLLHALRELKYERIKELTKSMKQWELESDQIYRRAVAKLLNDENVNPIHVIKWKEIYEKLEDGVDFCEDVSNLVEGVVLKNA</sequence>
<evidence type="ECO:0000256" key="3">
    <source>
        <dbReference type="SAM" id="Phobius"/>
    </source>
</evidence>
<dbReference type="Pfam" id="PF01865">
    <property type="entry name" value="PhoU_div"/>
    <property type="match status" value="1"/>
</dbReference>
<dbReference type="InterPro" id="IPR052912">
    <property type="entry name" value="UPF0111_domain"/>
</dbReference>
<name>A0A1Y0IGS3_9BACL</name>
<protein>
    <recommendedName>
        <fullName evidence="6">Phosphate transport regulator</fullName>
    </recommendedName>
</protein>
<dbReference type="AlphaFoldDB" id="A0A1Y0IGS3"/>
<comment type="similarity">
    <text evidence="1">Belongs to the UPF0111 family.</text>
</comment>
<dbReference type="EMBL" id="CP021434">
    <property type="protein sequence ID" value="ARU59688.1"/>
    <property type="molecule type" value="Genomic_DNA"/>
</dbReference>
<keyword evidence="5" id="KW-1185">Reference proteome</keyword>